<gene>
    <name evidence="14" type="primary">purD</name>
    <name evidence="17" type="ORF">A3F27_02330</name>
</gene>
<dbReference type="PANTHER" id="PTHR43472">
    <property type="entry name" value="PHOSPHORIBOSYLAMINE--GLYCINE LIGASE"/>
    <property type="match status" value="1"/>
</dbReference>
<comment type="catalytic activity">
    <reaction evidence="14">
        <text>5-phospho-beta-D-ribosylamine + glycine + ATP = N(1)-(5-phospho-beta-D-ribosyl)glycinamide + ADP + phosphate + H(+)</text>
        <dbReference type="Rhea" id="RHEA:17453"/>
        <dbReference type="ChEBI" id="CHEBI:15378"/>
        <dbReference type="ChEBI" id="CHEBI:30616"/>
        <dbReference type="ChEBI" id="CHEBI:43474"/>
        <dbReference type="ChEBI" id="CHEBI:57305"/>
        <dbReference type="ChEBI" id="CHEBI:58681"/>
        <dbReference type="ChEBI" id="CHEBI:143788"/>
        <dbReference type="ChEBI" id="CHEBI:456216"/>
        <dbReference type="EC" id="6.3.4.13"/>
    </reaction>
</comment>
<dbReference type="Gene3D" id="3.90.600.10">
    <property type="entry name" value="Phosphoribosylglycinamide synthetase, C-terminal domain"/>
    <property type="match status" value="1"/>
</dbReference>
<keyword evidence="10" id="KW-0464">Manganese</keyword>
<comment type="caution">
    <text evidence="17">The sequence shown here is derived from an EMBL/GenBank/DDBJ whole genome shotgun (WGS) entry which is preliminary data.</text>
</comment>
<evidence type="ECO:0000256" key="5">
    <source>
        <dbReference type="ARBA" id="ARBA00022598"/>
    </source>
</evidence>
<evidence type="ECO:0000259" key="16">
    <source>
        <dbReference type="PROSITE" id="PS50975"/>
    </source>
</evidence>
<dbReference type="InterPro" id="IPR020562">
    <property type="entry name" value="PRibGlycinamide_synth_N"/>
</dbReference>
<keyword evidence="5 14" id="KW-0436">Ligase</keyword>
<dbReference type="GO" id="GO:0006189">
    <property type="term" value="P:'de novo' IMP biosynthetic process"/>
    <property type="evidence" value="ECO:0007669"/>
    <property type="project" value="UniProtKB-UniRule"/>
</dbReference>
<comment type="cofactor">
    <cofactor evidence="2">
        <name>Mg(2+)</name>
        <dbReference type="ChEBI" id="CHEBI:18420"/>
    </cofactor>
</comment>
<dbReference type="InterPro" id="IPR020560">
    <property type="entry name" value="PRibGlycinamide_synth_C-dom"/>
</dbReference>
<evidence type="ECO:0000256" key="1">
    <source>
        <dbReference type="ARBA" id="ARBA00001936"/>
    </source>
</evidence>
<organism evidence="17 18">
    <name type="scientific">Candidatus Kaiserbacteria bacterium RIFCSPHIGHO2_12_FULL_53_13</name>
    <dbReference type="NCBI Taxonomy" id="1798502"/>
    <lineage>
        <taxon>Bacteria</taxon>
        <taxon>Candidatus Kaiseribacteriota</taxon>
    </lineage>
</organism>
<dbReference type="Gene3D" id="3.40.50.20">
    <property type="match status" value="1"/>
</dbReference>
<comment type="pathway">
    <text evidence="3 14">Purine metabolism; IMP biosynthesis via de novo pathway; N(1)-(5-phospho-D-ribosyl)glycinamide from 5-phospho-alpha-D-ribose 1-diphosphate: step 2/2.</text>
</comment>
<evidence type="ECO:0000256" key="11">
    <source>
        <dbReference type="ARBA" id="ARBA00038345"/>
    </source>
</evidence>
<dbReference type="InterPro" id="IPR016185">
    <property type="entry name" value="PreATP-grasp_dom_sf"/>
</dbReference>
<dbReference type="InterPro" id="IPR011761">
    <property type="entry name" value="ATP-grasp"/>
</dbReference>
<evidence type="ECO:0000256" key="8">
    <source>
        <dbReference type="ARBA" id="ARBA00022755"/>
    </source>
</evidence>
<dbReference type="InterPro" id="IPR013815">
    <property type="entry name" value="ATP_grasp_subdomain_1"/>
</dbReference>
<evidence type="ECO:0000256" key="12">
    <source>
        <dbReference type="ARBA" id="ARBA00042242"/>
    </source>
</evidence>
<dbReference type="FunFam" id="3.40.50.20:FF:000006">
    <property type="entry name" value="Phosphoribosylamine--glycine ligase, chloroplastic"/>
    <property type="match status" value="1"/>
</dbReference>
<dbReference type="InterPro" id="IPR011054">
    <property type="entry name" value="Rudment_hybrid_motif"/>
</dbReference>
<comment type="cofactor">
    <cofactor evidence="1">
        <name>Mn(2+)</name>
        <dbReference type="ChEBI" id="CHEBI:29035"/>
    </cofactor>
</comment>
<dbReference type="InterPro" id="IPR037123">
    <property type="entry name" value="PRibGlycinamide_synth_C_sf"/>
</dbReference>
<dbReference type="FunFam" id="3.90.600.10:FF:000001">
    <property type="entry name" value="Trifunctional purine biosynthetic protein adenosine-3"/>
    <property type="match status" value="1"/>
</dbReference>
<dbReference type="HAMAP" id="MF_00138">
    <property type="entry name" value="GARS"/>
    <property type="match status" value="1"/>
</dbReference>
<keyword evidence="6" id="KW-0479">Metal-binding</keyword>
<keyword evidence="7 15" id="KW-0547">Nucleotide-binding</keyword>
<evidence type="ECO:0000256" key="15">
    <source>
        <dbReference type="PROSITE-ProRule" id="PRU00409"/>
    </source>
</evidence>
<evidence type="ECO:0000256" key="4">
    <source>
        <dbReference type="ARBA" id="ARBA00013255"/>
    </source>
</evidence>
<comment type="similarity">
    <text evidence="11 14">Belongs to the GARS family.</text>
</comment>
<accession>A0A1F6E6A5</accession>
<dbReference type="NCBIfam" id="TIGR00877">
    <property type="entry name" value="purD"/>
    <property type="match status" value="1"/>
</dbReference>
<evidence type="ECO:0000256" key="10">
    <source>
        <dbReference type="ARBA" id="ARBA00023211"/>
    </source>
</evidence>
<keyword evidence="9 15" id="KW-0067">ATP-binding</keyword>
<evidence type="ECO:0000313" key="18">
    <source>
        <dbReference type="Proteomes" id="UP000176689"/>
    </source>
</evidence>
<dbReference type="SUPFAM" id="SSF51246">
    <property type="entry name" value="Rudiment single hybrid motif"/>
    <property type="match status" value="1"/>
</dbReference>
<dbReference type="PROSITE" id="PS50975">
    <property type="entry name" value="ATP_GRASP"/>
    <property type="match status" value="1"/>
</dbReference>
<dbReference type="UniPathway" id="UPA00074">
    <property type="reaction ID" value="UER00125"/>
</dbReference>
<dbReference type="Pfam" id="PF01071">
    <property type="entry name" value="GARS_A"/>
    <property type="match status" value="1"/>
</dbReference>
<protein>
    <recommendedName>
        <fullName evidence="4 14">Phosphoribosylamine--glycine ligase</fullName>
        <ecNumber evidence="4 14">6.3.4.13</ecNumber>
    </recommendedName>
    <alternativeName>
        <fullName evidence="14">GARS</fullName>
    </alternativeName>
    <alternativeName>
        <fullName evidence="12 14">Glycinamide ribonucleotide synthetase</fullName>
    </alternativeName>
    <alternativeName>
        <fullName evidence="13 14">Phosphoribosylglycinamide synthetase</fullName>
    </alternativeName>
</protein>
<dbReference type="Gene3D" id="3.30.470.20">
    <property type="entry name" value="ATP-grasp fold, B domain"/>
    <property type="match status" value="1"/>
</dbReference>
<dbReference type="EMBL" id="MFLP01000037">
    <property type="protein sequence ID" value="OGG69176.1"/>
    <property type="molecule type" value="Genomic_DNA"/>
</dbReference>
<dbReference type="Pfam" id="PF02843">
    <property type="entry name" value="GARS_C"/>
    <property type="match status" value="1"/>
</dbReference>
<dbReference type="GO" id="GO:0005524">
    <property type="term" value="F:ATP binding"/>
    <property type="evidence" value="ECO:0007669"/>
    <property type="project" value="UniProtKB-UniRule"/>
</dbReference>
<dbReference type="SUPFAM" id="SSF52440">
    <property type="entry name" value="PreATP-grasp domain"/>
    <property type="match status" value="1"/>
</dbReference>
<evidence type="ECO:0000256" key="14">
    <source>
        <dbReference type="HAMAP-Rule" id="MF_00138"/>
    </source>
</evidence>
<evidence type="ECO:0000256" key="2">
    <source>
        <dbReference type="ARBA" id="ARBA00001946"/>
    </source>
</evidence>
<dbReference type="SMART" id="SM01209">
    <property type="entry name" value="GARS_A"/>
    <property type="match status" value="1"/>
</dbReference>
<dbReference type="Gene3D" id="3.30.1490.20">
    <property type="entry name" value="ATP-grasp fold, A domain"/>
    <property type="match status" value="1"/>
</dbReference>
<dbReference type="Pfam" id="PF02844">
    <property type="entry name" value="GARS_N"/>
    <property type="match status" value="1"/>
</dbReference>
<dbReference type="AlphaFoldDB" id="A0A1F6E6A5"/>
<dbReference type="GO" id="GO:0004637">
    <property type="term" value="F:phosphoribosylamine-glycine ligase activity"/>
    <property type="evidence" value="ECO:0007669"/>
    <property type="project" value="UniProtKB-UniRule"/>
</dbReference>
<dbReference type="EC" id="6.3.4.13" evidence="4 14"/>
<dbReference type="SMART" id="SM01210">
    <property type="entry name" value="GARS_C"/>
    <property type="match status" value="1"/>
</dbReference>
<dbReference type="InterPro" id="IPR020559">
    <property type="entry name" value="PRibGlycinamide_synth_CS"/>
</dbReference>
<evidence type="ECO:0000256" key="3">
    <source>
        <dbReference type="ARBA" id="ARBA00005174"/>
    </source>
</evidence>
<feature type="domain" description="ATP-grasp" evidence="16">
    <location>
        <begin position="107"/>
        <end position="313"/>
    </location>
</feature>
<dbReference type="SUPFAM" id="SSF56059">
    <property type="entry name" value="Glutathione synthetase ATP-binding domain-like"/>
    <property type="match status" value="1"/>
</dbReference>
<dbReference type="GO" id="GO:0009113">
    <property type="term" value="P:purine nucleobase biosynthetic process"/>
    <property type="evidence" value="ECO:0007669"/>
    <property type="project" value="InterPro"/>
</dbReference>
<proteinExistence type="inferred from homology"/>
<keyword evidence="8 14" id="KW-0658">Purine biosynthesis</keyword>
<dbReference type="InterPro" id="IPR000115">
    <property type="entry name" value="PRibGlycinamide_synth"/>
</dbReference>
<reference evidence="17 18" key="1">
    <citation type="journal article" date="2016" name="Nat. Commun.">
        <title>Thousands of microbial genomes shed light on interconnected biogeochemical processes in an aquifer system.</title>
        <authorList>
            <person name="Anantharaman K."/>
            <person name="Brown C.T."/>
            <person name="Hug L.A."/>
            <person name="Sharon I."/>
            <person name="Castelle C.J."/>
            <person name="Probst A.J."/>
            <person name="Thomas B.C."/>
            <person name="Singh A."/>
            <person name="Wilkins M.J."/>
            <person name="Karaoz U."/>
            <person name="Brodie E.L."/>
            <person name="Williams K.H."/>
            <person name="Hubbard S.S."/>
            <person name="Banfield J.F."/>
        </authorList>
    </citation>
    <scope>NUCLEOTIDE SEQUENCE [LARGE SCALE GENOMIC DNA]</scope>
</reference>
<name>A0A1F6E6A5_9BACT</name>
<dbReference type="Proteomes" id="UP000176689">
    <property type="component" value="Unassembled WGS sequence"/>
</dbReference>
<dbReference type="PANTHER" id="PTHR43472:SF1">
    <property type="entry name" value="PHOSPHORIBOSYLAMINE--GLYCINE LIGASE, CHLOROPLASTIC"/>
    <property type="match status" value="1"/>
</dbReference>
<evidence type="ECO:0000256" key="6">
    <source>
        <dbReference type="ARBA" id="ARBA00022723"/>
    </source>
</evidence>
<dbReference type="GO" id="GO:0046872">
    <property type="term" value="F:metal ion binding"/>
    <property type="evidence" value="ECO:0007669"/>
    <property type="project" value="UniProtKB-KW"/>
</dbReference>
<sequence length="425" mass="45880">MDVLIVGGGGREHALAWKLNQSPRIDKLYIAPGNGGTRALCENVAIDAMDFGNLAKFVQEKKIDLTVVGPDDPLASGIVDFFQSRGLRIFGPSKDAAQIEASKVFSKQLMAKAKIPTAEFKVFNTPTEALAYVRLRGVPIVIKAKGLALGKGVYVCRTMAEVEVALDELMVKRIHKDSGDEVVVEEFLDGPEVSIHALSDGLHFLLFPPAQDHKPALDGDKGKNTGGMGTIAPVPWMTPEMMQNIEYSVLRPTLETMKKSGTLFTGLLFPGIKMTVEGPKVLEFNARFGDPEAQVYMRLLGSDLLDLLEACIDQKLDGLGSFVKWNRGFAVNIVIASGGYPDAYEKGFPITGIEEAEKIEGVVVFHAGTKVEKGQLVTTGGRVLGVSAVGDTLQQALGSAYEAVGRINFKGMQFRRDIGAKALIQ</sequence>
<evidence type="ECO:0000256" key="13">
    <source>
        <dbReference type="ARBA" id="ARBA00042864"/>
    </source>
</evidence>
<dbReference type="PROSITE" id="PS00184">
    <property type="entry name" value="GARS"/>
    <property type="match status" value="1"/>
</dbReference>
<evidence type="ECO:0000313" key="17">
    <source>
        <dbReference type="EMBL" id="OGG69176.1"/>
    </source>
</evidence>
<evidence type="ECO:0000256" key="7">
    <source>
        <dbReference type="ARBA" id="ARBA00022741"/>
    </source>
</evidence>
<dbReference type="InterPro" id="IPR020561">
    <property type="entry name" value="PRibGlycinamid_synth_ATP-grasp"/>
</dbReference>
<evidence type="ECO:0000256" key="9">
    <source>
        <dbReference type="ARBA" id="ARBA00022840"/>
    </source>
</evidence>